<protein>
    <submittedName>
        <fullName evidence="2">Uncharacterized protein</fullName>
    </submittedName>
</protein>
<sequence>MAIKKLRSSSRPVSRKRKAPLVYRGAAVRGPSTKMNRGRRPQTIARSVHRSTPSKNDKVYAAYRQILLKRGIPISMQQAKNVPYRLALSTVQKAMRERKPSVSGSAAKTRQRPLRRAGNKQAGLMRGPRRSNRIMTKTRKRRTAWTRRTLAFPAPPTVPEVTPIPTAPILPAIEADVINAPAPLSEEIHSQSVDTQRIESIFYQNREQLFDPGLWSMVVSDLPSDYQIPDPAFTSSLSQAHKQLNG</sequence>
<dbReference type="STRING" id="1300222.I532_19801"/>
<name>M8D3P8_9BACL</name>
<dbReference type="EMBL" id="APBN01000011">
    <property type="protein sequence ID" value="EMT50884.1"/>
    <property type="molecule type" value="Genomic_DNA"/>
</dbReference>
<gene>
    <name evidence="2" type="ORF">I532_19801</name>
</gene>
<reference evidence="2 3" key="1">
    <citation type="submission" date="2013-03" db="EMBL/GenBank/DDBJ databases">
        <title>Assembly of a new bacterial strain Brevibacillus borstelensis AK1.</title>
        <authorList>
            <person name="Rajan I."/>
            <person name="PoliReddy D."/>
            <person name="Sugumar T."/>
            <person name="Rathinam K."/>
            <person name="Alqarawi S."/>
            <person name="Khalil A.B."/>
            <person name="Sivakumar N."/>
        </authorList>
    </citation>
    <scope>NUCLEOTIDE SEQUENCE [LARGE SCALE GENOMIC DNA]</scope>
    <source>
        <strain evidence="2 3">AK1</strain>
    </source>
</reference>
<accession>M8D3P8</accession>
<evidence type="ECO:0000313" key="3">
    <source>
        <dbReference type="Proteomes" id="UP000012081"/>
    </source>
</evidence>
<evidence type="ECO:0000256" key="1">
    <source>
        <dbReference type="SAM" id="MobiDB-lite"/>
    </source>
</evidence>
<organism evidence="2 3">
    <name type="scientific">Brevibacillus borstelensis AK1</name>
    <dbReference type="NCBI Taxonomy" id="1300222"/>
    <lineage>
        <taxon>Bacteria</taxon>
        <taxon>Bacillati</taxon>
        <taxon>Bacillota</taxon>
        <taxon>Bacilli</taxon>
        <taxon>Bacillales</taxon>
        <taxon>Paenibacillaceae</taxon>
        <taxon>Brevibacillus</taxon>
    </lineage>
</organism>
<feature type="region of interest" description="Disordered" evidence="1">
    <location>
        <begin position="31"/>
        <end position="53"/>
    </location>
</feature>
<evidence type="ECO:0000313" key="2">
    <source>
        <dbReference type="EMBL" id="EMT50884.1"/>
    </source>
</evidence>
<feature type="region of interest" description="Disordered" evidence="1">
    <location>
        <begin position="95"/>
        <end position="126"/>
    </location>
</feature>
<proteinExistence type="predicted"/>
<comment type="caution">
    <text evidence="2">The sequence shown here is derived from an EMBL/GenBank/DDBJ whole genome shotgun (WGS) entry which is preliminary data.</text>
</comment>
<dbReference type="Proteomes" id="UP000012081">
    <property type="component" value="Unassembled WGS sequence"/>
</dbReference>
<dbReference type="AlphaFoldDB" id="M8D3P8"/>
<feature type="compositionally biased region" description="Basic residues" evidence="1">
    <location>
        <begin position="1"/>
        <end position="19"/>
    </location>
</feature>
<feature type="compositionally biased region" description="Basic residues" evidence="1">
    <location>
        <begin position="109"/>
        <end position="118"/>
    </location>
</feature>
<feature type="region of interest" description="Disordered" evidence="1">
    <location>
        <begin position="1"/>
        <end position="20"/>
    </location>
</feature>
<keyword evidence="3" id="KW-1185">Reference proteome</keyword>